<reference evidence="2 3" key="2">
    <citation type="journal article" date="2013" name="Genome Biol. Evol.">
        <title>Genome sequencing of Giardia lamblia genotypes A2 and B isolates (DH and GS) and comparative analysis with the genomes of genotypes A1 and E (WB and Pig).</title>
        <authorList>
            <person name="Adam R.D."/>
            <person name="Dahlstrom E.W."/>
            <person name="Martens C.A."/>
            <person name="Bruno D.P."/>
            <person name="Barbian K.D."/>
            <person name="Ricklefs S.M."/>
            <person name="Hernandez M.M."/>
            <person name="Narla N.P."/>
            <person name="Patel R.B."/>
            <person name="Porcella S.F."/>
            <person name="Nash T.E."/>
        </authorList>
    </citation>
    <scope>NUCLEOTIDE SEQUENCE [LARGE SCALE GENOMIC DNA]</scope>
    <source>
        <strain evidence="2 3">DH</strain>
    </source>
</reference>
<reference evidence="3" key="1">
    <citation type="submission" date="2012-02" db="EMBL/GenBank/DDBJ databases">
        <title>Genome sequencing of Giardia lamblia Genotypes A2 and B isolates (DH and GS) and comparative analysis with the genomes of Genotypes A1 and E (WB and Pig).</title>
        <authorList>
            <person name="Adam R."/>
            <person name="Dahlstrom E."/>
            <person name="Martens C."/>
            <person name="Bruno D."/>
            <person name="Barbian K."/>
            <person name="Porcella S.F."/>
            <person name="Nash T."/>
        </authorList>
    </citation>
    <scope>NUCLEOTIDE SEQUENCE</scope>
    <source>
        <strain evidence="3">DH</strain>
    </source>
</reference>
<evidence type="ECO:0000313" key="2">
    <source>
        <dbReference type="EMBL" id="ESU39347.1"/>
    </source>
</evidence>
<dbReference type="EMBL" id="AHGT01000003">
    <property type="protein sequence ID" value="ESU39347.1"/>
    <property type="molecule type" value="Genomic_DNA"/>
</dbReference>
<dbReference type="AlphaFoldDB" id="V6TLY9"/>
<comment type="caution">
    <text evidence="2">The sequence shown here is derived from an EMBL/GenBank/DDBJ whole genome shotgun (WGS) entry which is preliminary data.</text>
</comment>
<feature type="region of interest" description="Disordered" evidence="1">
    <location>
        <begin position="1"/>
        <end position="28"/>
    </location>
</feature>
<name>V6TLY9_GIAIN</name>
<organism evidence="2 3">
    <name type="scientific">Giardia intestinalis</name>
    <name type="common">Giardia lamblia</name>
    <dbReference type="NCBI Taxonomy" id="5741"/>
    <lineage>
        <taxon>Eukaryota</taxon>
        <taxon>Metamonada</taxon>
        <taxon>Diplomonadida</taxon>
        <taxon>Hexamitidae</taxon>
        <taxon>Giardiinae</taxon>
        <taxon>Giardia</taxon>
    </lineage>
</organism>
<protein>
    <submittedName>
        <fullName evidence="2">Uncharacterized protein</fullName>
    </submittedName>
</protein>
<dbReference type="VEuPathDB" id="GiardiaDB:GL50803_0031391"/>
<evidence type="ECO:0000313" key="3">
    <source>
        <dbReference type="Proteomes" id="UP000018320"/>
    </source>
</evidence>
<dbReference type="VEuPathDB" id="GiardiaDB:DHA2_151561"/>
<proteinExistence type="predicted"/>
<dbReference type="Proteomes" id="UP000018320">
    <property type="component" value="Unassembled WGS sequence"/>
</dbReference>
<evidence type="ECO:0000256" key="1">
    <source>
        <dbReference type="SAM" id="MobiDB-lite"/>
    </source>
</evidence>
<feature type="compositionally biased region" description="Polar residues" evidence="1">
    <location>
        <begin position="1"/>
        <end position="15"/>
    </location>
</feature>
<sequence length="220" mass="23550">MGSQDSSTSVSQTPQGLHLLSKDSHRSRVGPSRQAWRVISAITSFGSPLPWELLETGQEGGLLPLRASTPSVDCQAMLLPRPATSVTIPVASLLLLWKLSVSSVWAVSGASPQLPMSRLCITQHRSMLRVLRDRVQGCSVAQLEEGLDAAPRDGAHSPGRGRLLLECSLCRARPPCPSACVSLCHANATHVQSVERSLLCLEEGQCLVSRRLGTALWSAS</sequence>
<gene>
    <name evidence="2" type="ORF">DHA2_151561</name>
</gene>
<accession>V6TLY9</accession>